<organism evidence="2 3">
    <name type="scientific">Pseudogymnoascus verrucosus</name>
    <dbReference type="NCBI Taxonomy" id="342668"/>
    <lineage>
        <taxon>Eukaryota</taxon>
        <taxon>Fungi</taxon>
        <taxon>Dikarya</taxon>
        <taxon>Ascomycota</taxon>
        <taxon>Pezizomycotina</taxon>
        <taxon>Leotiomycetes</taxon>
        <taxon>Thelebolales</taxon>
        <taxon>Thelebolaceae</taxon>
        <taxon>Pseudogymnoascus</taxon>
    </lineage>
</organism>
<evidence type="ECO:0000313" key="3">
    <source>
        <dbReference type="Proteomes" id="UP000091956"/>
    </source>
</evidence>
<proteinExistence type="predicted"/>
<feature type="region of interest" description="Disordered" evidence="1">
    <location>
        <begin position="975"/>
        <end position="997"/>
    </location>
</feature>
<dbReference type="CDD" id="cd00590">
    <property type="entry name" value="RRM_SF"/>
    <property type="match status" value="1"/>
</dbReference>
<dbReference type="InterPro" id="IPR035979">
    <property type="entry name" value="RBD_domain_sf"/>
</dbReference>
<dbReference type="OrthoDB" id="294702at2759"/>
<dbReference type="EMBL" id="KV460223">
    <property type="protein sequence ID" value="OBT97316.1"/>
    <property type="molecule type" value="Genomic_DNA"/>
</dbReference>
<accession>A0A1B8GND4</accession>
<gene>
    <name evidence="2" type="ORF">VE01_04607</name>
</gene>
<evidence type="ECO:0000256" key="1">
    <source>
        <dbReference type="SAM" id="MobiDB-lite"/>
    </source>
</evidence>
<dbReference type="RefSeq" id="XP_018131049.1">
    <property type="nucleotide sequence ID" value="XM_018274078.2"/>
</dbReference>
<feature type="compositionally biased region" description="Polar residues" evidence="1">
    <location>
        <begin position="330"/>
        <end position="344"/>
    </location>
</feature>
<reference evidence="3" key="2">
    <citation type="journal article" date="2018" name="Nat. Commun.">
        <title>Extreme sensitivity to ultraviolet light in the fungal pathogen causing white-nose syndrome of bats.</title>
        <authorList>
            <person name="Palmer J.M."/>
            <person name="Drees K.P."/>
            <person name="Foster J.T."/>
            <person name="Lindner D.L."/>
        </authorList>
    </citation>
    <scope>NUCLEOTIDE SEQUENCE [LARGE SCALE GENOMIC DNA]</scope>
    <source>
        <strain evidence="3">UAMH 10579</strain>
    </source>
</reference>
<dbReference type="SUPFAM" id="SSF54928">
    <property type="entry name" value="RNA-binding domain, RBD"/>
    <property type="match status" value="1"/>
</dbReference>
<sequence length="997" mass="110816">MKLPPAYTTDSPSDESVHVRTSGFLVYESSASSTDSEFLLYGSSDLPRDCEVQVLDNQFALRLASASRIRTSSRCYNPLIPPSSQQVHVLALFSTPTFLFEMPRRSRSVSLSAPKCLPYEAQHILLNTVQRLLEESCFDFAKTWFASDPRVREWTTPAQVEISKWRDLLGAARIPADALDGHVQTPLRVLLQEATQLRNNAVHRSQLHVQDLLKLLISSIQLTRMLRDQTRRTKIEDIRSRLIDELNVRDGNRTRATVQYRKSRDDIDRRKEPVFRKLDELYDEEDHAITVFDKDSALYDNMLQSSMIKFINQVIHTGEEVARIAPAKDSAQQSRPTAKNSNPATDGKSERTQRREDEDFQFISKSDFEEATLGSRKMEKKWTRDVRSGSKEQKVVFKEDHAGDLLSSIHPTANFVGVQSTPAVQLTPVIQSTRGIQSTPRSQLTLGIRSTPINHKGDGSSWGGIERTVGSSLHGATPRALSVANGHCATELDIDSPSRQLELEANMANSICELSIDRHDILEILDAELDNQLLRTMDEVRMSVDSVLDQMNNDVKPSVEEPVPNSMAPGNSDDENDIQSCRTWTEPCVLGRRAPSSELKMTDRSFAPSPDVEMSGVNTANFAAANVITTDSANFRKEEIPQTPVGLPVVEFGKPWKPASNGSVPIIRAEKSQQGIPQTELGFPSRYSVSTITTKKEVNLNNIHLWRKRKEVSPLSQKSSASCNSMIFCRPRALPALGDHSFSTGAASNTTGTQTTGSAGRLPVMTSFGDVAIFGKDMGFNPTPSGFFPGVGGMNTSQANKPQETVGYKNASLDLFTQEIPDTNVYTSRQAATWERRRILVGCLSFTPSKAEVEKLFLGYNVTRIDFPEVWIMEEKNKPAGCVFVDLVTSAQAKLAIQKWRKEEPKICNCKVSIMLATDPWKAPNAPRKIVSASARTKKKIAHPSVVAMVVKKSQPIGKRTRSYYAELRKGLQDEQSSKRQKLAAEAVMDTTGLGKN</sequence>
<reference evidence="2 3" key="1">
    <citation type="submission" date="2016-03" db="EMBL/GenBank/DDBJ databases">
        <title>Comparative genomics of Pseudogymnoascus destructans, the fungus causing white-nose syndrome of bats.</title>
        <authorList>
            <person name="Palmer J.M."/>
            <person name="Drees K.P."/>
            <person name="Foster J.T."/>
            <person name="Lindner D.L."/>
        </authorList>
    </citation>
    <scope>NUCLEOTIDE SEQUENCE [LARGE SCALE GENOMIC DNA]</scope>
    <source>
        <strain evidence="2 3">UAMH 10579</strain>
    </source>
</reference>
<name>A0A1B8GND4_9PEZI</name>
<keyword evidence="3" id="KW-1185">Reference proteome</keyword>
<feature type="compositionally biased region" description="Basic and acidic residues" evidence="1">
    <location>
        <begin position="347"/>
        <end position="357"/>
    </location>
</feature>
<dbReference type="GO" id="GO:0003676">
    <property type="term" value="F:nucleic acid binding"/>
    <property type="evidence" value="ECO:0007669"/>
    <property type="project" value="InterPro"/>
</dbReference>
<evidence type="ECO:0000313" key="2">
    <source>
        <dbReference type="EMBL" id="OBT97316.1"/>
    </source>
</evidence>
<dbReference type="GeneID" id="28837993"/>
<evidence type="ECO:0008006" key="4">
    <source>
        <dbReference type="Google" id="ProtNLM"/>
    </source>
</evidence>
<dbReference type="STRING" id="342668.A0A1B8GND4"/>
<protein>
    <recommendedName>
        <fullName evidence="4">RRM domain-containing protein</fullName>
    </recommendedName>
</protein>
<dbReference type="InterPro" id="IPR012677">
    <property type="entry name" value="Nucleotide-bd_a/b_plait_sf"/>
</dbReference>
<feature type="region of interest" description="Disordered" evidence="1">
    <location>
        <begin position="326"/>
        <end position="361"/>
    </location>
</feature>
<dbReference type="Gene3D" id="3.30.70.330">
    <property type="match status" value="1"/>
</dbReference>
<feature type="region of interest" description="Disordered" evidence="1">
    <location>
        <begin position="555"/>
        <end position="577"/>
    </location>
</feature>
<dbReference type="AlphaFoldDB" id="A0A1B8GND4"/>
<dbReference type="Proteomes" id="UP000091956">
    <property type="component" value="Unassembled WGS sequence"/>
</dbReference>